<feature type="domain" description="MyTH4" evidence="16">
    <location>
        <begin position="1027"/>
        <end position="1262"/>
    </location>
</feature>
<dbReference type="InterPro" id="IPR014352">
    <property type="entry name" value="FERM/acyl-CoA-bd_prot_sf"/>
</dbReference>
<dbReference type="FunFam" id="3.10.20.90:FF:000036">
    <property type="entry name" value="Unconventional myosin-VIIa"/>
    <property type="match status" value="1"/>
</dbReference>
<comment type="subcellular location">
    <subcellularLocation>
        <location evidence="1">Cytoplasm</location>
    </subcellularLocation>
</comment>
<dbReference type="PROSITE" id="PS50096">
    <property type="entry name" value="IQ"/>
    <property type="match status" value="3"/>
</dbReference>
<dbReference type="PANTHER" id="PTHR22692">
    <property type="entry name" value="MYOSIN VII, XV"/>
    <property type="match status" value="1"/>
</dbReference>
<dbReference type="Gene3D" id="3.40.850.10">
    <property type="entry name" value="Kinesin motor domain"/>
    <property type="match status" value="1"/>
</dbReference>
<dbReference type="Pfam" id="PF00063">
    <property type="entry name" value="Myosin_head"/>
    <property type="match status" value="1"/>
</dbReference>
<evidence type="ECO:0000256" key="9">
    <source>
        <dbReference type="ARBA" id="ARBA00023175"/>
    </source>
</evidence>
<dbReference type="CDD" id="cd17093">
    <property type="entry name" value="FERM2_F1_Myosin-VII"/>
    <property type="match status" value="1"/>
</dbReference>
<dbReference type="CDD" id="cd13198">
    <property type="entry name" value="FERM_C1_MyoVII"/>
    <property type="match status" value="1"/>
</dbReference>
<evidence type="ECO:0000259" key="16">
    <source>
        <dbReference type="PROSITE" id="PS51016"/>
    </source>
</evidence>
<dbReference type="InterPro" id="IPR041793">
    <property type="entry name" value="MyoVII_FERM_C1"/>
</dbReference>
<dbReference type="InterPro" id="IPR000857">
    <property type="entry name" value="MyTH4_dom"/>
</dbReference>
<dbReference type="OrthoDB" id="6108017at2759"/>
<evidence type="ECO:0000256" key="1">
    <source>
        <dbReference type="ARBA" id="ARBA00004496"/>
    </source>
</evidence>
<feature type="domain" description="Myosin motor" evidence="17">
    <location>
        <begin position="68"/>
        <end position="743"/>
    </location>
</feature>
<keyword evidence="19" id="KW-1185">Reference proteome</keyword>
<evidence type="ECO:0008006" key="20">
    <source>
        <dbReference type="Google" id="ProtNLM"/>
    </source>
</evidence>
<dbReference type="FunFam" id="1.10.10.820:FF:000001">
    <property type="entry name" value="Myosin heavy chain"/>
    <property type="match status" value="1"/>
</dbReference>
<dbReference type="Pfam" id="PF21998">
    <property type="entry name" value="FERM_C1_MyoVII"/>
    <property type="match status" value="1"/>
</dbReference>
<dbReference type="InterPro" id="IPR027417">
    <property type="entry name" value="P-loop_NTPase"/>
</dbReference>
<evidence type="ECO:0000256" key="12">
    <source>
        <dbReference type="PROSITE-ProRule" id="PRU00782"/>
    </source>
</evidence>
<dbReference type="InterPro" id="IPR041794">
    <property type="entry name" value="MyoVII_FERM_C2"/>
</dbReference>
<dbReference type="InterPro" id="IPR029071">
    <property type="entry name" value="Ubiquitin-like_domsf"/>
</dbReference>
<dbReference type="Gene3D" id="1.20.58.530">
    <property type="match status" value="1"/>
</dbReference>
<feature type="domain" description="FERM" evidence="15">
    <location>
        <begin position="1267"/>
        <end position="1585"/>
    </location>
</feature>
<dbReference type="InterPro" id="IPR011993">
    <property type="entry name" value="PH-like_dom_sf"/>
</dbReference>
<dbReference type="SMART" id="SM00139">
    <property type="entry name" value="MyTH4"/>
    <property type="match status" value="2"/>
</dbReference>
<dbReference type="GO" id="GO:0030182">
    <property type="term" value="P:neuron differentiation"/>
    <property type="evidence" value="ECO:0007669"/>
    <property type="project" value="UniProtKB-ARBA"/>
</dbReference>
<evidence type="ECO:0000259" key="14">
    <source>
        <dbReference type="PROSITE" id="PS50002"/>
    </source>
</evidence>
<dbReference type="CDD" id="cd13199">
    <property type="entry name" value="FERM_C2_MyoVII"/>
    <property type="match status" value="1"/>
</dbReference>
<dbReference type="Gene3D" id="1.10.10.820">
    <property type="match status" value="1"/>
</dbReference>
<dbReference type="PANTHER" id="PTHR22692:SF33">
    <property type="entry name" value="MYOSIN"/>
    <property type="match status" value="1"/>
</dbReference>
<dbReference type="GO" id="GO:0016459">
    <property type="term" value="C:myosin complex"/>
    <property type="evidence" value="ECO:0007669"/>
    <property type="project" value="UniProtKB-KW"/>
</dbReference>
<dbReference type="CDD" id="cd01381">
    <property type="entry name" value="MYSc_Myo7"/>
    <property type="match status" value="1"/>
</dbReference>
<dbReference type="InterPro" id="IPR001452">
    <property type="entry name" value="SH3_domain"/>
</dbReference>
<dbReference type="Gene3D" id="3.10.20.90">
    <property type="entry name" value="Phosphatidylinositol 3-kinase Catalytic Subunit, Chain A, domain 1"/>
    <property type="match status" value="2"/>
</dbReference>
<dbReference type="InterPro" id="IPR000048">
    <property type="entry name" value="IQ_motif_EF-hand-BS"/>
</dbReference>
<evidence type="ECO:0000259" key="15">
    <source>
        <dbReference type="PROSITE" id="PS50057"/>
    </source>
</evidence>
<dbReference type="GO" id="GO:0003779">
    <property type="term" value="F:actin binding"/>
    <property type="evidence" value="ECO:0007669"/>
    <property type="project" value="UniProtKB-KW"/>
</dbReference>
<feature type="domain" description="MyTH4" evidence="16">
    <location>
        <begin position="1726"/>
        <end position="1874"/>
    </location>
</feature>
<proteinExistence type="inferred from homology"/>
<dbReference type="EMBL" id="CADEPI010000041">
    <property type="protein sequence ID" value="CAB3368900.1"/>
    <property type="molecule type" value="Genomic_DNA"/>
</dbReference>
<keyword evidence="5" id="KW-0677">Repeat</keyword>
<evidence type="ECO:0000256" key="4">
    <source>
        <dbReference type="ARBA" id="ARBA00022490"/>
    </source>
</evidence>
<evidence type="ECO:0000256" key="11">
    <source>
        <dbReference type="PROSITE-ProRule" id="PRU00192"/>
    </source>
</evidence>
<protein>
    <recommendedName>
        <fullName evidence="20">Myosin motor domain-containing protein</fullName>
    </recommendedName>
</protein>
<dbReference type="CDD" id="cd17092">
    <property type="entry name" value="FERM1_F1_Myosin-VII"/>
    <property type="match status" value="1"/>
</dbReference>
<feature type="binding site" evidence="12">
    <location>
        <begin position="161"/>
        <end position="168"/>
    </location>
    <ligand>
        <name>ATP</name>
        <dbReference type="ChEBI" id="CHEBI:30616"/>
    </ligand>
</feature>
<dbReference type="GO" id="GO:0009887">
    <property type="term" value="P:animal organ morphogenesis"/>
    <property type="evidence" value="ECO:0007669"/>
    <property type="project" value="UniProtKB-ARBA"/>
</dbReference>
<comment type="caution">
    <text evidence="18">The sequence shown here is derived from an EMBL/GenBank/DDBJ whole genome shotgun (WGS) entry which is preliminary data.</text>
</comment>
<dbReference type="Pfam" id="PF02174">
    <property type="entry name" value="IRS"/>
    <property type="match status" value="1"/>
</dbReference>
<dbReference type="InterPro" id="IPR036106">
    <property type="entry name" value="MYSc_Myo7"/>
</dbReference>
<evidence type="ECO:0000256" key="2">
    <source>
        <dbReference type="ARBA" id="ARBA00008314"/>
    </source>
</evidence>
<dbReference type="GO" id="GO:0003774">
    <property type="term" value="F:cytoskeletal motor activity"/>
    <property type="evidence" value="ECO:0007669"/>
    <property type="project" value="UniProtKB-UniRule"/>
</dbReference>
<dbReference type="InterPro" id="IPR057130">
    <property type="entry name" value="Myosin_VII_N"/>
</dbReference>
<feature type="coiled-coil region" evidence="13">
    <location>
        <begin position="873"/>
        <end position="915"/>
    </location>
</feature>
<dbReference type="SMART" id="SM00295">
    <property type="entry name" value="B41"/>
    <property type="match status" value="2"/>
</dbReference>
<dbReference type="InterPro" id="IPR035963">
    <property type="entry name" value="FERM_2"/>
</dbReference>
<dbReference type="PROSITE" id="PS50002">
    <property type="entry name" value="SH3"/>
    <property type="match status" value="1"/>
</dbReference>
<keyword evidence="6 12" id="KW-0547">Nucleotide-binding</keyword>
<evidence type="ECO:0000256" key="10">
    <source>
        <dbReference type="ARBA" id="ARBA00023203"/>
    </source>
</evidence>
<dbReference type="InterPro" id="IPR038185">
    <property type="entry name" value="MyTH4_dom_sf"/>
</dbReference>
<dbReference type="FunFam" id="3.10.20.90:FF:000051">
    <property type="entry name" value="Unconventional myosin-VIIa"/>
    <property type="match status" value="1"/>
</dbReference>
<evidence type="ECO:0000256" key="8">
    <source>
        <dbReference type="ARBA" id="ARBA00023123"/>
    </source>
</evidence>
<dbReference type="CDD" id="cd14473">
    <property type="entry name" value="FERM_B-lobe"/>
    <property type="match status" value="2"/>
</dbReference>
<feature type="domain" description="SH3" evidence="14">
    <location>
        <begin position="1580"/>
        <end position="1647"/>
    </location>
</feature>
<dbReference type="Proteomes" id="UP000494165">
    <property type="component" value="Unassembled WGS sequence"/>
</dbReference>
<dbReference type="InterPro" id="IPR051567">
    <property type="entry name" value="Unconventional_Myosin_ATPase"/>
</dbReference>
<dbReference type="PROSITE" id="PS50057">
    <property type="entry name" value="FERM_3"/>
    <property type="match status" value="2"/>
</dbReference>
<evidence type="ECO:0000256" key="13">
    <source>
        <dbReference type="SAM" id="Coils"/>
    </source>
</evidence>
<evidence type="ECO:0000259" key="17">
    <source>
        <dbReference type="PROSITE" id="PS51456"/>
    </source>
</evidence>
<dbReference type="InterPro" id="IPR019748">
    <property type="entry name" value="FERM_central"/>
</dbReference>
<feature type="domain" description="FERM" evidence="15">
    <location>
        <begin position="1880"/>
        <end position="2190"/>
    </location>
</feature>
<dbReference type="SUPFAM" id="SSF54236">
    <property type="entry name" value="Ubiquitin-like"/>
    <property type="match status" value="2"/>
</dbReference>
<gene>
    <name evidence="18" type="ORF">CLODIP_2_CD10958</name>
</gene>
<dbReference type="GO" id="GO:0005524">
    <property type="term" value="F:ATP binding"/>
    <property type="evidence" value="ECO:0007669"/>
    <property type="project" value="UniProtKB-UniRule"/>
</dbReference>
<dbReference type="Gene3D" id="6.20.240.20">
    <property type="match status" value="1"/>
</dbReference>
<accession>A0A8S1CH77</accession>
<dbReference type="PROSITE" id="PS51016">
    <property type="entry name" value="MYTH4"/>
    <property type="match status" value="2"/>
</dbReference>
<organism evidence="18 19">
    <name type="scientific">Cloeon dipterum</name>
    <dbReference type="NCBI Taxonomy" id="197152"/>
    <lineage>
        <taxon>Eukaryota</taxon>
        <taxon>Metazoa</taxon>
        <taxon>Ecdysozoa</taxon>
        <taxon>Arthropoda</taxon>
        <taxon>Hexapoda</taxon>
        <taxon>Insecta</taxon>
        <taxon>Pterygota</taxon>
        <taxon>Palaeoptera</taxon>
        <taxon>Ephemeroptera</taxon>
        <taxon>Pisciforma</taxon>
        <taxon>Baetidae</taxon>
        <taxon>Cloeon</taxon>
    </lineage>
</organism>
<dbReference type="SUPFAM" id="SSF47031">
    <property type="entry name" value="Second domain of FERM"/>
    <property type="match status" value="2"/>
</dbReference>
<reference evidence="18 19" key="1">
    <citation type="submission" date="2020-04" db="EMBL/GenBank/DDBJ databases">
        <authorList>
            <person name="Alioto T."/>
            <person name="Alioto T."/>
            <person name="Gomez Garrido J."/>
        </authorList>
    </citation>
    <scope>NUCLEOTIDE SEQUENCE [LARGE SCALE GENOMIC DNA]</scope>
</reference>
<dbReference type="SUPFAM" id="SSF50729">
    <property type="entry name" value="PH domain-like"/>
    <property type="match status" value="1"/>
</dbReference>
<dbReference type="Pfam" id="PF00373">
    <property type="entry name" value="FERM_M"/>
    <property type="match status" value="1"/>
</dbReference>
<keyword evidence="7 12" id="KW-0067">ATP-binding</keyword>
<keyword evidence="13" id="KW-0175">Coiled coil</keyword>
<dbReference type="Gene3D" id="1.25.40.530">
    <property type="entry name" value="MyTH4 domain"/>
    <property type="match status" value="2"/>
</dbReference>
<comment type="similarity">
    <text evidence="2 12">Belongs to the TRAFAC class myosin-kinesin ATPase superfamily. Myosin family.</text>
</comment>
<keyword evidence="8 12" id="KW-0518">Myosin</keyword>
<name>A0A8S1CH77_9INSE</name>
<keyword evidence="4" id="KW-0963">Cytoplasm</keyword>
<dbReference type="GO" id="GO:0005737">
    <property type="term" value="C:cytoplasm"/>
    <property type="evidence" value="ECO:0007669"/>
    <property type="project" value="UniProtKB-SubCell"/>
</dbReference>
<dbReference type="InterPro" id="IPR002404">
    <property type="entry name" value="IRS_PTB"/>
</dbReference>
<dbReference type="InterPro" id="IPR019749">
    <property type="entry name" value="Band_41_domain"/>
</dbReference>
<dbReference type="Pfam" id="PF24123">
    <property type="entry name" value="Myosin_VII_N"/>
    <property type="match status" value="1"/>
</dbReference>
<evidence type="ECO:0000256" key="6">
    <source>
        <dbReference type="ARBA" id="ARBA00022741"/>
    </source>
</evidence>
<keyword evidence="3 11" id="KW-0728">SH3 domain</keyword>
<evidence type="ECO:0000256" key="3">
    <source>
        <dbReference type="ARBA" id="ARBA00022443"/>
    </source>
</evidence>
<dbReference type="PROSITE" id="PS51456">
    <property type="entry name" value="MYOSIN_MOTOR"/>
    <property type="match status" value="1"/>
</dbReference>
<feature type="region of interest" description="Actin-binding" evidence="12">
    <location>
        <begin position="622"/>
        <end position="644"/>
    </location>
</feature>
<dbReference type="GO" id="GO:0071944">
    <property type="term" value="C:cell periphery"/>
    <property type="evidence" value="ECO:0007669"/>
    <property type="project" value="UniProtKB-ARBA"/>
</dbReference>
<dbReference type="PRINTS" id="PR00193">
    <property type="entry name" value="MYOSINHEAVY"/>
</dbReference>
<evidence type="ECO:0000256" key="5">
    <source>
        <dbReference type="ARBA" id="ARBA00022737"/>
    </source>
</evidence>
<dbReference type="Gene3D" id="1.20.120.720">
    <property type="entry name" value="Myosin VI head, motor domain, U50 subdomain"/>
    <property type="match status" value="1"/>
</dbReference>
<dbReference type="GO" id="GO:0009888">
    <property type="term" value="P:tissue development"/>
    <property type="evidence" value="ECO:0007669"/>
    <property type="project" value="UniProtKB-ARBA"/>
</dbReference>
<evidence type="ECO:0000313" key="19">
    <source>
        <dbReference type="Proteomes" id="UP000494165"/>
    </source>
</evidence>
<dbReference type="Pfam" id="PF21989">
    <property type="entry name" value="RA_2"/>
    <property type="match status" value="2"/>
</dbReference>
<dbReference type="Gene3D" id="2.30.29.30">
    <property type="entry name" value="Pleckstrin-homology domain (PH domain)/Phosphotyrosine-binding domain (PTB)"/>
    <property type="match status" value="2"/>
</dbReference>
<dbReference type="Gene3D" id="1.20.5.190">
    <property type="match status" value="1"/>
</dbReference>
<dbReference type="InterPro" id="IPR036961">
    <property type="entry name" value="Kinesin_motor_dom_sf"/>
</dbReference>
<evidence type="ECO:0000313" key="18">
    <source>
        <dbReference type="EMBL" id="CAB3368900.1"/>
    </source>
</evidence>
<evidence type="ECO:0000256" key="7">
    <source>
        <dbReference type="ARBA" id="ARBA00022840"/>
    </source>
</evidence>
<dbReference type="SMART" id="SM00242">
    <property type="entry name" value="MYSc"/>
    <property type="match status" value="1"/>
</dbReference>
<keyword evidence="10 12" id="KW-0009">Actin-binding</keyword>
<dbReference type="Pfam" id="PF00784">
    <property type="entry name" value="MyTH4"/>
    <property type="match status" value="2"/>
</dbReference>
<dbReference type="SMART" id="SM00015">
    <property type="entry name" value="IQ"/>
    <property type="match status" value="4"/>
</dbReference>
<dbReference type="Gene3D" id="2.30.30.40">
    <property type="entry name" value="SH3 Domains"/>
    <property type="match status" value="1"/>
</dbReference>
<dbReference type="CDD" id="cd23767">
    <property type="entry name" value="IQCD"/>
    <property type="match status" value="1"/>
</dbReference>
<dbReference type="InterPro" id="IPR000299">
    <property type="entry name" value="FERM_domain"/>
</dbReference>
<dbReference type="Pfam" id="PF00612">
    <property type="entry name" value="IQ"/>
    <property type="match status" value="2"/>
</dbReference>
<dbReference type="Gene3D" id="1.20.80.10">
    <property type="match status" value="2"/>
</dbReference>
<sequence length="2190" mass="250405">MTVPKSTADPQGEWVWIKPTTTGEFEVPIGARVISSDKTKLTVKDDEGKTRTVPADAVVKSMHMTSIVGVEDMISLGDLHEPGILRNVQMRYNDNLIYTYTGSILVAINPYKVLPIYTPTQIKLYRGRKIGQEPPHIFAIGDNSFANMQRYKQNQCIVISGESGAGKTESTKLILQYLAAISGKHSWIEQQILEANPILEAFGNAKTIRNDNSSRFGKYIDIHFNKDGVIEGAKIEQYLLEKSRIVAQSTDERNYHIFYCMLAGLSAEDKKKLELQDASSYKYLTGGGSIICEGRNDAAEFADIRSAMKVLMFTDQEIWDIMKLLAALLHMGNIRYKAAVKKNLDVTEIPDDTNVKRVANLLGVSPKSLVEALTTKTIFAHGETVVSSLSMEQSLDVRDAFVKGIYGQLFILIVDKINNAVYKPQISSVQKIGVLDIFGFENFNINSFEQFCINYANESLQQFFVQHIFKLEQEAYSAEGISWKHLEFQDNQHILDMIALRPMSIMSLIDEESKFPKGTDQTLVSKVHANHQANKCYLKPKSDLNTSFGLEHFAGVVFYDTRGFLEKNRDTFSADLRQLVHISTNRFLAQLFFDEKQVNARGSVPDTTKRQQTLSAQFRRSLDALMRTLNSCQPFFVRCIKPNEYKKPQMFDRALCCRQLRYSGMMETIRIRKAGYPIRHAFKEFVERYRILVPGIQHSAKADWKHLAGKICQAILGKVDFQLGKTKVFLKDAQDLYLEQERAIILAARILILQRCIRGWIQRRKYQRLRAATVKIQTAWRGYLPRKRFLEVRNGYSRLQACIASRRLTHRFTRTRERVIRLQARCRGYLVRHGMARREKAIIKVQAHVRRIIAQKTVFRMRYRELKMQEIRRLRKEEEVRFKKDKIENYKEEAEKNYKIRVQELEKEMQEQEVDAKWRAERNNRRITDALRKREAPIDHSQYVADIFGFLEKTPSEVSSSSLPSPTSEQQRTTVYGGLAAQSTPKAPPSEIIDAMGKSKFEKDDLEDYSFQKYASTYFQGQINHQYSRKLIKPSLLSLPTTTDELAAQALWITILRFCGDLPEPRFVNGDRDNSSVMQRVQATLGRSFAQSPQFNDLLNGKEPITPNSNLPRSVRGKLVSLTLRRKNKLPEEMRQGMLSDELAKDSYHSWLTSRPTSNLEKLHFIIGHGILRSQLRDEIYCQICKQLTNNPSKSSHARGWILLSLCVGCFAPSEKFVKYLRAFIRQGPPGYAPYCEGRLQRTITNGTRTQPPSWLELQATKSKEPILLTVTFMDGAQITLRTDSATTASELVDSVANKIGLKDRFGFSLFIALFDKVSSLGSGGDHVMDAVSQCEQYAKEQGAQERNAPWRLFFRKEIFAPWHDPTFDPVATNLIYQQVVRGVKYGEYKCDKEEDVAMLAAQQYYIDHGSNLSPSILIGSLPIYLPDPYLIGPKEKVMDKWSTSVTQAFKKSYYVKESVPKEKVKEDIVTYARLKWPLLFSRFFEVFKVSGPTLAKNDVIMAVNWTGIYVVDDQEQVLLELSFPEITEILTNPAVMKNGQATAPQIILHTAQAQTLTFNAPNAEDLKELLLFVIGELRKLSRFTVALQDNQPKDSNMLTYLRGDLIYLEGETIGETLMKNAWGVGRNRRTNQRGDIASQNVYILPTLKEPPTDIVALFLQDGALKGRQLQLMNIANGTENRVKPHTLSNFAGEHFRLISRQSLSKGQTLTSARGKNVSNDELWRYSREPLKQPLLKKLVNKDELAEEACFMFQAILKYMGDLPSKRPRNSSELTDYIFGGPLTHELLRDEVYCQIMKQLTGNTSDFSTERGWELMWLATGLFGCSTGLLKELTMFLRTRKHPLAQDSLQRLQKTLNNGHRKYPPHPVEVEAIQHKTTQIFHKVYFPDDTDEAFEVDSSTRARDLCASIAKRLNIHSAEGFSLFVKIADKVISVPDSDFFFDFVRYLTDWMKRTRPTRDGVVPNFLYQIIFMRKLWTNVLPGKDKNADQIFHYHQEVVKLLRGYHKCSKDEAVQLAALIYRVNNGVNKNELANIGQNLKDYVPNDMIRLQSSSDWKKAITAAYNKNTGMSKEEGKLAVLKILYQWPTFGSAFFEVKQTSEPMYPEFIIVAVNKNGISLINPQNKEILITHSFNKISNWSSGNTFFHVTIGNLVRSNKLLCETPLGYKMDDLLTSYISSLVNTIEQRGRIY</sequence>
<keyword evidence="9 12" id="KW-0505">Motor protein</keyword>
<dbReference type="InterPro" id="IPR001609">
    <property type="entry name" value="Myosin_head_motor_dom-like"/>
</dbReference>
<dbReference type="SUPFAM" id="SSF52540">
    <property type="entry name" value="P-loop containing nucleoside triphosphate hydrolases"/>
    <property type="match status" value="1"/>
</dbReference>